<feature type="signal peptide" evidence="2">
    <location>
        <begin position="1"/>
        <end position="20"/>
    </location>
</feature>
<dbReference type="AlphaFoldDB" id="A0A9J6BJ30"/>
<sequence>MIKNFFIIFIFLQFYKISYQKLPSQFELEIKPRIIDKEKINKNQQTEFEGHHLEVHDDSDFELIMNHDEKIIKKREANAENESKNSENHFTNSEISQHESTTYISNEHQTTHEENHDQSIKKSDPTGIDESFNYTGLVTDDLQSTTEEIKTNFTTKSSILTKRHEKVTEIVNIDNTTRKRKNNRSTKTANNHNSRVSAKNSNSTLTTIFNEFPSTTKECSNFSTENQKGTTESYKITTKKISENSTVKNLSNTTKTVTSKKLTTKSIELINTPKNWTFTTSESTNNRNAKNFTTISVTDLNNFTMNSSENHQNMTTISSNEKINFTAENKNLTTFESLTTASLNKSTKISNLSSANSSDFHQNFSTTVNTLNKRTENSVNFNSSNISTLSNSTTISYENFTNSKVISKNSVTSMTLNSNISTTIPTEVHKNSINFESESFKTSEKTKSTTEIYENLSSNFENVTNHELSTTINENSERFSTNAEDLATTESIDEHKTTEENHENKESQNLEPTSEISVTEEIHNFETTEFSKQSTLKQWQKKTTATQNPKRRWSIFFEKVTVITEAITPKPYFGVPKFSVHYSRHFIFPTRSPNEVEQLLKETTKEMKNEGGKSDGFKFYG</sequence>
<gene>
    <name evidence="3" type="ORF">PVAND_017309</name>
</gene>
<dbReference type="EMBL" id="JADBJN010000004">
    <property type="protein sequence ID" value="KAG5669422.1"/>
    <property type="molecule type" value="Genomic_DNA"/>
</dbReference>
<protein>
    <submittedName>
        <fullName evidence="3">Uncharacterized protein</fullName>
    </submittedName>
</protein>
<accession>A0A9J6BJ30</accession>
<feature type="region of interest" description="Disordered" evidence="1">
    <location>
        <begin position="471"/>
        <end position="514"/>
    </location>
</feature>
<feature type="region of interest" description="Disordered" evidence="1">
    <location>
        <begin position="77"/>
        <end position="128"/>
    </location>
</feature>
<keyword evidence="4" id="KW-1185">Reference proteome</keyword>
<feature type="compositionally biased region" description="Basic and acidic residues" evidence="1">
    <location>
        <begin position="77"/>
        <end position="87"/>
    </location>
</feature>
<keyword evidence="2" id="KW-0732">Signal</keyword>
<evidence type="ECO:0000313" key="3">
    <source>
        <dbReference type="EMBL" id="KAG5669422.1"/>
    </source>
</evidence>
<organism evidence="3 4">
    <name type="scientific">Polypedilum vanderplanki</name>
    <name type="common">Sleeping chironomid midge</name>
    <dbReference type="NCBI Taxonomy" id="319348"/>
    <lineage>
        <taxon>Eukaryota</taxon>
        <taxon>Metazoa</taxon>
        <taxon>Ecdysozoa</taxon>
        <taxon>Arthropoda</taxon>
        <taxon>Hexapoda</taxon>
        <taxon>Insecta</taxon>
        <taxon>Pterygota</taxon>
        <taxon>Neoptera</taxon>
        <taxon>Endopterygota</taxon>
        <taxon>Diptera</taxon>
        <taxon>Nematocera</taxon>
        <taxon>Chironomoidea</taxon>
        <taxon>Chironomidae</taxon>
        <taxon>Chironominae</taxon>
        <taxon>Polypedilum</taxon>
        <taxon>Polypedilum</taxon>
    </lineage>
</organism>
<feature type="compositionally biased region" description="Polar residues" evidence="1">
    <location>
        <begin position="185"/>
        <end position="202"/>
    </location>
</feature>
<evidence type="ECO:0000256" key="1">
    <source>
        <dbReference type="SAM" id="MobiDB-lite"/>
    </source>
</evidence>
<feature type="compositionally biased region" description="Basic and acidic residues" evidence="1">
    <location>
        <begin position="492"/>
        <end position="508"/>
    </location>
</feature>
<feature type="chain" id="PRO_5039901724" evidence="2">
    <location>
        <begin position="21"/>
        <end position="621"/>
    </location>
</feature>
<feature type="region of interest" description="Disordered" evidence="1">
    <location>
        <begin position="174"/>
        <end position="202"/>
    </location>
</feature>
<name>A0A9J6BJ30_POLVA</name>
<reference evidence="3" key="1">
    <citation type="submission" date="2021-03" db="EMBL/GenBank/DDBJ databases">
        <title>Chromosome level genome of the anhydrobiotic midge Polypedilum vanderplanki.</title>
        <authorList>
            <person name="Yoshida Y."/>
            <person name="Kikawada T."/>
            <person name="Gusev O."/>
        </authorList>
    </citation>
    <scope>NUCLEOTIDE SEQUENCE</scope>
    <source>
        <strain evidence="3">NIAS01</strain>
        <tissue evidence="3">Whole body or cell culture</tissue>
    </source>
</reference>
<evidence type="ECO:0000313" key="4">
    <source>
        <dbReference type="Proteomes" id="UP001107558"/>
    </source>
</evidence>
<feature type="compositionally biased region" description="Basic and acidic residues" evidence="1">
    <location>
        <begin position="109"/>
        <end position="124"/>
    </location>
</feature>
<feature type="compositionally biased region" description="Polar residues" evidence="1">
    <location>
        <begin position="89"/>
        <end position="108"/>
    </location>
</feature>
<feature type="compositionally biased region" description="Polar residues" evidence="1">
    <location>
        <begin position="471"/>
        <end position="483"/>
    </location>
</feature>
<proteinExistence type="predicted"/>
<dbReference type="Proteomes" id="UP001107558">
    <property type="component" value="Chromosome 4"/>
</dbReference>
<evidence type="ECO:0000256" key="2">
    <source>
        <dbReference type="SAM" id="SignalP"/>
    </source>
</evidence>
<comment type="caution">
    <text evidence="3">The sequence shown here is derived from an EMBL/GenBank/DDBJ whole genome shotgun (WGS) entry which is preliminary data.</text>
</comment>